<gene>
    <name evidence="2" type="ORF">T12_7798</name>
</gene>
<accession>A0A0V0YWJ2</accession>
<evidence type="ECO:0000313" key="2">
    <source>
        <dbReference type="EMBL" id="KRY04504.1"/>
    </source>
</evidence>
<evidence type="ECO:0000313" key="3">
    <source>
        <dbReference type="Proteomes" id="UP000054783"/>
    </source>
</evidence>
<name>A0A0V0YWJ2_9BILA</name>
<dbReference type="AlphaFoldDB" id="A0A0V0YWJ2"/>
<keyword evidence="3" id="KW-1185">Reference proteome</keyword>
<comment type="caution">
    <text evidence="2">The sequence shown here is derived from an EMBL/GenBank/DDBJ whole genome shotgun (WGS) entry which is preliminary data.</text>
</comment>
<protein>
    <submittedName>
        <fullName evidence="2">Uncharacterized protein</fullName>
    </submittedName>
</protein>
<feature type="non-terminal residue" evidence="2">
    <location>
        <position position="1"/>
    </location>
</feature>
<feature type="region of interest" description="Disordered" evidence="1">
    <location>
        <begin position="33"/>
        <end position="52"/>
    </location>
</feature>
<reference evidence="2 3" key="1">
    <citation type="submission" date="2015-01" db="EMBL/GenBank/DDBJ databases">
        <title>Evolution of Trichinella species and genotypes.</title>
        <authorList>
            <person name="Korhonen P.K."/>
            <person name="Edoardo P."/>
            <person name="Giuseppe L.R."/>
            <person name="Gasser R.B."/>
        </authorList>
    </citation>
    <scope>NUCLEOTIDE SEQUENCE [LARGE SCALE GENOMIC DNA]</scope>
    <source>
        <strain evidence="2">ISS2496</strain>
    </source>
</reference>
<dbReference type="Proteomes" id="UP000054783">
    <property type="component" value="Unassembled WGS sequence"/>
</dbReference>
<organism evidence="2 3">
    <name type="scientific">Trichinella patagoniensis</name>
    <dbReference type="NCBI Taxonomy" id="990121"/>
    <lineage>
        <taxon>Eukaryota</taxon>
        <taxon>Metazoa</taxon>
        <taxon>Ecdysozoa</taxon>
        <taxon>Nematoda</taxon>
        <taxon>Enoplea</taxon>
        <taxon>Dorylaimia</taxon>
        <taxon>Trichinellida</taxon>
        <taxon>Trichinellidae</taxon>
        <taxon>Trichinella</taxon>
    </lineage>
</organism>
<evidence type="ECO:0000256" key="1">
    <source>
        <dbReference type="SAM" id="MobiDB-lite"/>
    </source>
</evidence>
<dbReference type="EMBL" id="JYDQ01001901">
    <property type="protein sequence ID" value="KRY04504.1"/>
    <property type="molecule type" value="Genomic_DNA"/>
</dbReference>
<sequence length="70" mass="7802">VSQLSPSQALTVNEGYSFSQEDPIRLGISVTRHFDNGKTRPAKPPDVPTNPDRSCTYLVLRAHRMSSPYN</sequence>
<proteinExistence type="predicted"/>
<feature type="non-terminal residue" evidence="2">
    <location>
        <position position="70"/>
    </location>
</feature>